<sequence length="67" mass="7418">MGPENLTGWRGVADDKQLCWKTKYINSEEVDATIFHPATDEVSVVFHGLAMQSTWAGHGVELLGFLL</sequence>
<name>A0AAD6M1Z8_9ROSI</name>
<comment type="caution">
    <text evidence="1">The sequence shown here is derived from an EMBL/GenBank/DDBJ whole genome shotgun (WGS) entry which is preliminary data.</text>
</comment>
<proteinExistence type="predicted"/>
<accession>A0AAD6M1Z8</accession>
<evidence type="ECO:0000313" key="1">
    <source>
        <dbReference type="EMBL" id="KAJ6977350.1"/>
    </source>
</evidence>
<protein>
    <submittedName>
        <fullName evidence="1">Uncharacterized protein</fullName>
    </submittedName>
</protein>
<evidence type="ECO:0000313" key="2">
    <source>
        <dbReference type="Proteomes" id="UP001164929"/>
    </source>
</evidence>
<dbReference type="AlphaFoldDB" id="A0AAD6M1Z8"/>
<keyword evidence="2" id="KW-1185">Reference proteome</keyword>
<reference evidence="1" key="1">
    <citation type="journal article" date="2023" name="Mol. Ecol. Resour.">
        <title>Chromosome-level genome assembly of a triploid poplar Populus alba 'Berolinensis'.</title>
        <authorList>
            <person name="Chen S."/>
            <person name="Yu Y."/>
            <person name="Wang X."/>
            <person name="Wang S."/>
            <person name="Zhang T."/>
            <person name="Zhou Y."/>
            <person name="He R."/>
            <person name="Meng N."/>
            <person name="Wang Y."/>
            <person name="Liu W."/>
            <person name="Liu Z."/>
            <person name="Liu J."/>
            <person name="Guo Q."/>
            <person name="Huang H."/>
            <person name="Sederoff R.R."/>
            <person name="Wang G."/>
            <person name="Qu G."/>
            <person name="Chen S."/>
        </authorList>
    </citation>
    <scope>NUCLEOTIDE SEQUENCE</scope>
    <source>
        <strain evidence="1">SC-2020</strain>
    </source>
</reference>
<dbReference type="EMBL" id="JAQIZT010000012">
    <property type="protein sequence ID" value="KAJ6977350.1"/>
    <property type="molecule type" value="Genomic_DNA"/>
</dbReference>
<gene>
    <name evidence="1" type="ORF">NC653_029301</name>
</gene>
<organism evidence="1 2">
    <name type="scientific">Populus alba x Populus x berolinensis</name>
    <dbReference type="NCBI Taxonomy" id="444605"/>
    <lineage>
        <taxon>Eukaryota</taxon>
        <taxon>Viridiplantae</taxon>
        <taxon>Streptophyta</taxon>
        <taxon>Embryophyta</taxon>
        <taxon>Tracheophyta</taxon>
        <taxon>Spermatophyta</taxon>
        <taxon>Magnoliopsida</taxon>
        <taxon>eudicotyledons</taxon>
        <taxon>Gunneridae</taxon>
        <taxon>Pentapetalae</taxon>
        <taxon>rosids</taxon>
        <taxon>fabids</taxon>
        <taxon>Malpighiales</taxon>
        <taxon>Salicaceae</taxon>
        <taxon>Saliceae</taxon>
        <taxon>Populus</taxon>
    </lineage>
</organism>
<dbReference type="Proteomes" id="UP001164929">
    <property type="component" value="Chromosome 12"/>
</dbReference>